<sequence length="193" mass="21220">MGKPSFGLVCLIFVFHLIAFCLALGAETRRTKVTWDFDSVGQYYYCNYKLDIASGLAAGGFIFNLISILVIMGVTRCFCCGGPYDPGSFRAFAIVSLVLLWLCYIIAQACFLAGANQNQMRTTTKYFQGTLIPDCETISKGIFAAAAAFTFFSGILSEFYYICTTKSKTENQQGTAARSVGMTNFSQHSPYNL</sequence>
<organism evidence="1 2">
    <name type="scientific">Diphasiastrum complanatum</name>
    <name type="common">Issler's clubmoss</name>
    <name type="synonym">Lycopodium complanatum</name>
    <dbReference type="NCBI Taxonomy" id="34168"/>
    <lineage>
        <taxon>Eukaryota</taxon>
        <taxon>Viridiplantae</taxon>
        <taxon>Streptophyta</taxon>
        <taxon>Embryophyta</taxon>
        <taxon>Tracheophyta</taxon>
        <taxon>Lycopodiopsida</taxon>
        <taxon>Lycopodiales</taxon>
        <taxon>Lycopodiaceae</taxon>
        <taxon>Lycopodioideae</taxon>
        <taxon>Diphasiastrum</taxon>
    </lineage>
</organism>
<gene>
    <name evidence="1" type="ORF">O6H91_01G087800</name>
</gene>
<evidence type="ECO:0000313" key="2">
    <source>
        <dbReference type="Proteomes" id="UP001162992"/>
    </source>
</evidence>
<accession>A0ACC2ET75</accession>
<dbReference type="EMBL" id="CM055092">
    <property type="protein sequence ID" value="KAJ7569662.1"/>
    <property type="molecule type" value="Genomic_DNA"/>
</dbReference>
<evidence type="ECO:0000313" key="1">
    <source>
        <dbReference type="EMBL" id="KAJ7569662.1"/>
    </source>
</evidence>
<keyword evidence="2" id="KW-1185">Reference proteome</keyword>
<name>A0ACC2ET75_DIPCM</name>
<comment type="caution">
    <text evidence="1">The sequence shown here is derived from an EMBL/GenBank/DDBJ whole genome shotgun (WGS) entry which is preliminary data.</text>
</comment>
<proteinExistence type="predicted"/>
<protein>
    <submittedName>
        <fullName evidence="1">Uncharacterized protein</fullName>
    </submittedName>
</protein>
<dbReference type="Proteomes" id="UP001162992">
    <property type="component" value="Chromosome 1"/>
</dbReference>
<reference evidence="2" key="1">
    <citation type="journal article" date="2024" name="Proc. Natl. Acad. Sci. U.S.A.">
        <title>Extraordinary preservation of gene collinearity over three hundred million years revealed in homosporous lycophytes.</title>
        <authorList>
            <person name="Li C."/>
            <person name="Wickell D."/>
            <person name="Kuo L.Y."/>
            <person name="Chen X."/>
            <person name="Nie B."/>
            <person name="Liao X."/>
            <person name="Peng D."/>
            <person name="Ji J."/>
            <person name="Jenkins J."/>
            <person name="Williams M."/>
            <person name="Shu S."/>
            <person name="Plott C."/>
            <person name="Barry K."/>
            <person name="Rajasekar S."/>
            <person name="Grimwood J."/>
            <person name="Han X."/>
            <person name="Sun S."/>
            <person name="Hou Z."/>
            <person name="He W."/>
            <person name="Dai G."/>
            <person name="Sun C."/>
            <person name="Schmutz J."/>
            <person name="Leebens-Mack J.H."/>
            <person name="Li F.W."/>
            <person name="Wang L."/>
        </authorList>
    </citation>
    <scope>NUCLEOTIDE SEQUENCE [LARGE SCALE GENOMIC DNA]</scope>
    <source>
        <strain evidence="2">cv. PW_Plant_1</strain>
    </source>
</reference>